<evidence type="ECO:0000256" key="5">
    <source>
        <dbReference type="ARBA" id="ARBA00012744"/>
    </source>
</evidence>
<comment type="subcellular location">
    <subcellularLocation>
        <location evidence="2">Secreted</location>
    </subcellularLocation>
</comment>
<evidence type="ECO:0000256" key="1">
    <source>
        <dbReference type="ARBA" id="ARBA00000448"/>
    </source>
</evidence>
<evidence type="ECO:0000256" key="8">
    <source>
        <dbReference type="ARBA" id="ARBA00022801"/>
    </source>
</evidence>
<comment type="catalytic activity">
    <reaction evidence="1 14">
        <text>Hydrolysis of terminal, non-reducing beta-D-glucosyl residues with release of beta-D-glucose.</text>
        <dbReference type="EC" id="3.2.1.21"/>
    </reaction>
</comment>
<name>A0A0C3GVA6_OIDMZ</name>
<keyword evidence="6" id="KW-0964">Secreted</keyword>
<keyword evidence="9" id="KW-0136">Cellulose degradation</keyword>
<evidence type="ECO:0000313" key="18">
    <source>
        <dbReference type="Proteomes" id="UP000054321"/>
    </source>
</evidence>
<dbReference type="Pfam" id="PF01915">
    <property type="entry name" value="Glyco_hydro_3_C"/>
    <property type="match status" value="1"/>
</dbReference>
<dbReference type="Proteomes" id="UP000054321">
    <property type="component" value="Unassembled WGS sequence"/>
</dbReference>
<evidence type="ECO:0000259" key="16">
    <source>
        <dbReference type="SMART" id="SM01217"/>
    </source>
</evidence>
<evidence type="ECO:0000256" key="14">
    <source>
        <dbReference type="RuleBase" id="RU361161"/>
    </source>
</evidence>
<keyword evidence="18" id="KW-1185">Reference proteome</keyword>
<dbReference type="InParanoid" id="A0A0C3GVA6"/>
<dbReference type="PRINTS" id="PR00133">
    <property type="entry name" value="GLHYDRLASE3"/>
</dbReference>
<dbReference type="InterPro" id="IPR013783">
    <property type="entry name" value="Ig-like_fold"/>
</dbReference>
<evidence type="ECO:0000256" key="12">
    <source>
        <dbReference type="ARBA" id="ARBA00023295"/>
    </source>
</evidence>
<dbReference type="STRING" id="913774.A0A0C3GVA6"/>
<dbReference type="InterPro" id="IPR019800">
    <property type="entry name" value="Glyco_hydro_3_AS"/>
</dbReference>
<feature type="signal peptide" evidence="15">
    <location>
        <begin position="1"/>
        <end position="20"/>
    </location>
</feature>
<evidence type="ECO:0000313" key="17">
    <source>
        <dbReference type="EMBL" id="KIN00041.1"/>
    </source>
</evidence>
<organism evidence="17 18">
    <name type="scientific">Oidiodendron maius (strain Zn)</name>
    <dbReference type="NCBI Taxonomy" id="913774"/>
    <lineage>
        <taxon>Eukaryota</taxon>
        <taxon>Fungi</taxon>
        <taxon>Dikarya</taxon>
        <taxon>Ascomycota</taxon>
        <taxon>Pezizomycotina</taxon>
        <taxon>Leotiomycetes</taxon>
        <taxon>Leotiomycetes incertae sedis</taxon>
        <taxon>Myxotrichaceae</taxon>
        <taxon>Oidiodendron</taxon>
    </lineage>
</organism>
<dbReference type="PROSITE" id="PS00775">
    <property type="entry name" value="GLYCOSYL_HYDROL_F3"/>
    <property type="match status" value="1"/>
</dbReference>
<dbReference type="GO" id="GO:0008422">
    <property type="term" value="F:beta-glucosidase activity"/>
    <property type="evidence" value="ECO:0007669"/>
    <property type="project" value="UniProtKB-EC"/>
</dbReference>
<dbReference type="FunFam" id="3.20.20.300:FF:000002">
    <property type="entry name" value="Probable beta-glucosidase"/>
    <property type="match status" value="1"/>
</dbReference>
<dbReference type="Gene3D" id="2.60.40.10">
    <property type="entry name" value="Immunoglobulins"/>
    <property type="match status" value="1"/>
</dbReference>
<dbReference type="Gene3D" id="3.20.20.300">
    <property type="entry name" value="Glycoside hydrolase, family 3, N-terminal domain"/>
    <property type="match status" value="1"/>
</dbReference>
<comment type="similarity">
    <text evidence="4 14">Belongs to the glycosyl hydrolase 3 family.</text>
</comment>
<evidence type="ECO:0000256" key="15">
    <source>
        <dbReference type="SAM" id="SignalP"/>
    </source>
</evidence>
<keyword evidence="10" id="KW-0325">Glycoprotein</keyword>
<keyword evidence="8 14" id="KW-0378">Hydrolase</keyword>
<keyword evidence="13 14" id="KW-0624">Polysaccharide degradation</keyword>
<dbReference type="Pfam" id="PF00933">
    <property type="entry name" value="Glyco_hydro_3"/>
    <property type="match status" value="1"/>
</dbReference>
<protein>
    <recommendedName>
        <fullName evidence="5 14">beta-glucosidase</fullName>
        <ecNumber evidence="5 14">3.2.1.21</ecNumber>
    </recommendedName>
</protein>
<evidence type="ECO:0000256" key="13">
    <source>
        <dbReference type="ARBA" id="ARBA00023326"/>
    </source>
</evidence>
<evidence type="ECO:0000256" key="7">
    <source>
        <dbReference type="ARBA" id="ARBA00022729"/>
    </source>
</evidence>
<evidence type="ECO:0000256" key="2">
    <source>
        <dbReference type="ARBA" id="ARBA00004613"/>
    </source>
</evidence>
<dbReference type="InterPro" id="IPR036962">
    <property type="entry name" value="Glyco_hydro_3_N_sf"/>
</dbReference>
<reference evidence="18" key="2">
    <citation type="submission" date="2015-01" db="EMBL/GenBank/DDBJ databases">
        <title>Evolutionary Origins and Diversification of the Mycorrhizal Mutualists.</title>
        <authorList>
            <consortium name="DOE Joint Genome Institute"/>
            <consortium name="Mycorrhizal Genomics Consortium"/>
            <person name="Kohler A."/>
            <person name="Kuo A."/>
            <person name="Nagy L.G."/>
            <person name="Floudas D."/>
            <person name="Copeland A."/>
            <person name="Barry K.W."/>
            <person name="Cichocki N."/>
            <person name="Veneault-Fourrey C."/>
            <person name="LaButti K."/>
            <person name="Lindquist E.A."/>
            <person name="Lipzen A."/>
            <person name="Lundell T."/>
            <person name="Morin E."/>
            <person name="Murat C."/>
            <person name="Riley R."/>
            <person name="Ohm R."/>
            <person name="Sun H."/>
            <person name="Tunlid A."/>
            <person name="Henrissat B."/>
            <person name="Grigoriev I.V."/>
            <person name="Hibbett D.S."/>
            <person name="Martin F."/>
        </authorList>
    </citation>
    <scope>NUCLEOTIDE SEQUENCE [LARGE SCALE GENOMIC DNA]</scope>
    <source>
        <strain evidence="18">Zn</strain>
    </source>
</reference>
<reference evidence="17 18" key="1">
    <citation type="submission" date="2014-04" db="EMBL/GenBank/DDBJ databases">
        <authorList>
            <consortium name="DOE Joint Genome Institute"/>
            <person name="Kuo A."/>
            <person name="Martino E."/>
            <person name="Perotto S."/>
            <person name="Kohler A."/>
            <person name="Nagy L.G."/>
            <person name="Floudas D."/>
            <person name="Copeland A."/>
            <person name="Barry K.W."/>
            <person name="Cichocki N."/>
            <person name="Veneault-Fourrey C."/>
            <person name="LaButti K."/>
            <person name="Lindquist E.A."/>
            <person name="Lipzen A."/>
            <person name="Lundell T."/>
            <person name="Morin E."/>
            <person name="Murat C."/>
            <person name="Sun H."/>
            <person name="Tunlid A."/>
            <person name="Henrissat B."/>
            <person name="Grigoriev I.V."/>
            <person name="Hibbett D.S."/>
            <person name="Martin F."/>
            <person name="Nordberg H.P."/>
            <person name="Cantor M.N."/>
            <person name="Hua S.X."/>
        </authorList>
    </citation>
    <scope>NUCLEOTIDE SEQUENCE [LARGE SCALE GENOMIC DNA]</scope>
    <source>
        <strain evidence="17 18">Zn</strain>
    </source>
</reference>
<dbReference type="InterPro" id="IPR017853">
    <property type="entry name" value="GH"/>
</dbReference>
<keyword evidence="11 14" id="KW-0119">Carbohydrate metabolism</keyword>
<dbReference type="GO" id="GO:0030245">
    <property type="term" value="P:cellulose catabolic process"/>
    <property type="evidence" value="ECO:0007669"/>
    <property type="project" value="UniProtKB-UniPathway"/>
</dbReference>
<dbReference type="GO" id="GO:0005576">
    <property type="term" value="C:extracellular region"/>
    <property type="evidence" value="ECO:0007669"/>
    <property type="project" value="UniProtKB-SubCell"/>
</dbReference>
<dbReference type="HOGENOM" id="CLU_004542_2_1_1"/>
<dbReference type="SMART" id="SM01217">
    <property type="entry name" value="Fn3_like"/>
    <property type="match status" value="1"/>
</dbReference>
<dbReference type="Pfam" id="PF14310">
    <property type="entry name" value="Fn3-like"/>
    <property type="match status" value="1"/>
</dbReference>
<evidence type="ECO:0000256" key="10">
    <source>
        <dbReference type="ARBA" id="ARBA00023180"/>
    </source>
</evidence>
<dbReference type="SUPFAM" id="SSF52279">
    <property type="entry name" value="Beta-D-glucan exohydrolase, C-terminal domain"/>
    <property type="match status" value="1"/>
</dbReference>
<dbReference type="AlphaFoldDB" id="A0A0C3GVA6"/>
<sequence>MLKLKALYVVLLGAVSLVDSTTVQNITSDTYFYGQSPPVYPSPVGKGTGDWASAYAKAAAMVSKMTLEEKSNLTFGIPSETNGCSGNIPPIARLGFPGLCWQNAGNGVAATDFVNSYPSGLHVGASWNKALAYQRALAMGGEFRTKGVNVALGPVVAPLGRIAEGGRNWEGFSNDPYLCGSLVFETVRGIQERGVITSTKHFIGYEQETNRIPSTNLAGMSVNSVSSNIDDKTMHELYLWPFQDAVHAGSGTIMCSYNRINNSAGCGNSKTLNGLLKTELGFNGFVVSDWYGQYAGVATTLAGLDMTMPNEGFWGSSLVASINNGSVPISRLDDMVTRIIAAWYKMGQDKGYPAPGAGIPVDILKPHMAVNARESASKEVLLDGAIEGHVLVKNIKNALPLKSPKLLSLFGYDTKAPDQNNPPSGLTPWAFGFESANILEALPGFLGTPLTVQLSQIAINGTIISGGGSGANSPAYINAPFDALQERAYRDNSTVLWDFVNVNATAAVDGASDACLVFVNAFSSEGFDRVGIHDDYSDALVNNIADQCSNTIVIIHNAGVRLVDQFIDHPNVTAVIFAHLPGQDSGRALVSILYGDSSPSGKLPYSVPMNESAYNSLLSPSLPTPPFNLFPQSDFTEGMYIDYRAFDAKNITPRYEFGFGLSYTTFFYSNLQIDCIACVGTRSIAEYPAGAILEGGMEDLWDVLVKVTATVENSGSADGAEVSQLYLGIPGAPVRQLRGYSKEAIPPGKRVTVEFDLTRRDLSVWDTTRQSWKLQSGTYTVYVGGSSRNLPLTKTLKI</sequence>
<dbReference type="EMBL" id="KN832878">
    <property type="protein sequence ID" value="KIN00041.1"/>
    <property type="molecule type" value="Genomic_DNA"/>
</dbReference>
<dbReference type="PANTHER" id="PTHR42715:SF5">
    <property type="entry name" value="BETA-GLUCOSIDASE M-RELATED"/>
    <property type="match status" value="1"/>
</dbReference>
<evidence type="ECO:0000256" key="9">
    <source>
        <dbReference type="ARBA" id="ARBA00023001"/>
    </source>
</evidence>
<dbReference type="OrthoDB" id="416222at2759"/>
<comment type="pathway">
    <text evidence="3 14">Glycan metabolism; cellulose degradation.</text>
</comment>
<feature type="domain" description="Fibronectin type III-like" evidence="16">
    <location>
        <begin position="721"/>
        <end position="787"/>
    </location>
</feature>
<dbReference type="Gene3D" id="3.40.50.1700">
    <property type="entry name" value="Glycoside hydrolase family 3 C-terminal domain"/>
    <property type="match status" value="1"/>
</dbReference>
<feature type="chain" id="PRO_5002165076" description="beta-glucosidase" evidence="15">
    <location>
        <begin position="21"/>
        <end position="798"/>
    </location>
</feature>
<dbReference type="UniPathway" id="UPA00696"/>
<evidence type="ECO:0000256" key="3">
    <source>
        <dbReference type="ARBA" id="ARBA00004987"/>
    </source>
</evidence>
<dbReference type="InterPro" id="IPR050288">
    <property type="entry name" value="Cellulose_deg_GH3"/>
</dbReference>
<dbReference type="EC" id="3.2.1.21" evidence="5 14"/>
<evidence type="ECO:0000256" key="6">
    <source>
        <dbReference type="ARBA" id="ARBA00022525"/>
    </source>
</evidence>
<dbReference type="InterPro" id="IPR026891">
    <property type="entry name" value="Fn3-like"/>
</dbReference>
<evidence type="ECO:0000256" key="11">
    <source>
        <dbReference type="ARBA" id="ARBA00023277"/>
    </source>
</evidence>
<keyword evidence="7 15" id="KW-0732">Signal</keyword>
<gene>
    <name evidence="17" type="ORF">OIDMADRAFT_42904</name>
</gene>
<evidence type="ECO:0000256" key="4">
    <source>
        <dbReference type="ARBA" id="ARBA00005336"/>
    </source>
</evidence>
<accession>A0A0C3GVA6</accession>
<dbReference type="PANTHER" id="PTHR42715">
    <property type="entry name" value="BETA-GLUCOSIDASE"/>
    <property type="match status" value="1"/>
</dbReference>
<dbReference type="InterPro" id="IPR036881">
    <property type="entry name" value="Glyco_hydro_3_C_sf"/>
</dbReference>
<proteinExistence type="inferred from homology"/>
<dbReference type="InterPro" id="IPR002772">
    <property type="entry name" value="Glyco_hydro_3_C"/>
</dbReference>
<dbReference type="InterPro" id="IPR001764">
    <property type="entry name" value="Glyco_hydro_3_N"/>
</dbReference>
<keyword evidence="12 14" id="KW-0326">Glycosidase</keyword>
<dbReference type="SUPFAM" id="SSF51445">
    <property type="entry name" value="(Trans)glycosidases"/>
    <property type="match status" value="1"/>
</dbReference>